<sequence length="397" mass="45112">MLLSIASPIYHWIDTPQALDAACDKMAGADVIALDTEFFRENSFYPVPALIQFACDETAYLIDPLATDCTPAFKALLESGPTKLLHASSEDLDVFQRWAGVLPTPLIDTQVAQGFLSENPGMGYQKLVEYWTGETLPKEETRSDWLERPLSEAQCRYAALDVIYLLKVWSQQAQKLHDLGRLRWVEQECQALVDQAQIDSADQWFTRQRNLWRLTPRQIEAYRLMTTWREGETRQRNLPRNWLVSDKVLFAIAEAMPKNRFELAKLEGVKPPLVKKEGDKLLALVKQAHACPDDALPAAWPDPARPPFKPLFKALKKAITAQANALGVAPEMLMRRRDIEQLVMQSLAHEALTMPVGWRGECLNPSLNHVLQDYVSQEQVSQEQVLPEHVLQEKTDD</sequence>
<keyword evidence="5 6" id="KW-0269">Exonuclease</keyword>
<evidence type="ECO:0000256" key="4">
    <source>
        <dbReference type="ARBA" id="ARBA00022801"/>
    </source>
</evidence>
<dbReference type="Proteomes" id="UP001254564">
    <property type="component" value="Unassembled WGS sequence"/>
</dbReference>
<dbReference type="SUPFAM" id="SSF53098">
    <property type="entry name" value="Ribonuclease H-like"/>
    <property type="match status" value="1"/>
</dbReference>
<organism evidence="8 9">
    <name type="scientific">Vreelandella vilamensis</name>
    <dbReference type="NCBI Taxonomy" id="531309"/>
    <lineage>
        <taxon>Bacteria</taxon>
        <taxon>Pseudomonadati</taxon>
        <taxon>Pseudomonadota</taxon>
        <taxon>Gammaproteobacteria</taxon>
        <taxon>Oceanospirillales</taxon>
        <taxon>Halomonadaceae</taxon>
        <taxon>Vreelandella</taxon>
    </lineage>
</organism>
<gene>
    <name evidence="6 8" type="primary">rnd</name>
    <name evidence="8" type="ORF">QC823_06155</name>
</gene>
<dbReference type="InterPro" id="IPR010997">
    <property type="entry name" value="HRDC-like_sf"/>
</dbReference>
<comment type="caution">
    <text evidence="8">The sequence shown here is derived from an EMBL/GenBank/DDBJ whole genome shotgun (WGS) entry which is preliminary data.</text>
</comment>
<dbReference type="InterPro" id="IPR048579">
    <property type="entry name" value="RNAseD_HRDC_C"/>
</dbReference>
<dbReference type="InterPro" id="IPR044876">
    <property type="entry name" value="HRDC_dom_sf"/>
</dbReference>
<accession>A0ABU1H2X6</accession>
<evidence type="ECO:0000313" key="8">
    <source>
        <dbReference type="EMBL" id="MDR5898569.1"/>
    </source>
</evidence>
<dbReference type="InterPro" id="IPR006292">
    <property type="entry name" value="RNase_D"/>
</dbReference>
<dbReference type="NCBIfam" id="TIGR01388">
    <property type="entry name" value="rnd"/>
    <property type="match status" value="1"/>
</dbReference>
<dbReference type="Pfam" id="PF01612">
    <property type="entry name" value="DNA_pol_A_exo1"/>
    <property type="match status" value="1"/>
</dbReference>
<dbReference type="Gene3D" id="1.10.150.80">
    <property type="entry name" value="HRDC domain"/>
    <property type="match status" value="2"/>
</dbReference>
<dbReference type="InterPro" id="IPR012337">
    <property type="entry name" value="RNaseH-like_sf"/>
</dbReference>
<dbReference type="InterPro" id="IPR036397">
    <property type="entry name" value="RNaseH_sf"/>
</dbReference>
<comment type="catalytic activity">
    <reaction evidence="6">
        <text>Exonucleolytic cleavage that removes extra residues from the 3'-terminus of tRNA to produce 5'-mononucleotides.</text>
        <dbReference type="EC" id="3.1.13.5"/>
    </reaction>
</comment>
<keyword evidence="3 6" id="KW-0540">Nuclease</keyword>
<protein>
    <recommendedName>
        <fullName evidence="6">Ribonuclease D</fullName>
        <shortName evidence="6">RNase D</shortName>
        <ecNumber evidence="6">3.1.13.5</ecNumber>
    </recommendedName>
</protein>
<evidence type="ECO:0000259" key="7">
    <source>
        <dbReference type="PROSITE" id="PS50967"/>
    </source>
</evidence>
<evidence type="ECO:0000256" key="6">
    <source>
        <dbReference type="HAMAP-Rule" id="MF_01899"/>
    </source>
</evidence>
<keyword evidence="2 6" id="KW-0819">tRNA processing</keyword>
<evidence type="ECO:0000313" key="9">
    <source>
        <dbReference type="Proteomes" id="UP001254564"/>
    </source>
</evidence>
<keyword evidence="4 6" id="KW-0378">Hydrolase</keyword>
<dbReference type="RefSeq" id="WP_309655546.1">
    <property type="nucleotide sequence ID" value="NZ_JARWAN010000007.1"/>
</dbReference>
<dbReference type="GO" id="GO:0033890">
    <property type="term" value="F:ribonuclease D activity"/>
    <property type="evidence" value="ECO:0007669"/>
    <property type="project" value="UniProtKB-EC"/>
</dbReference>
<dbReference type="PANTHER" id="PTHR47649">
    <property type="entry name" value="RIBONUCLEASE D"/>
    <property type="match status" value="1"/>
</dbReference>
<reference evidence="8 9" key="1">
    <citation type="submission" date="2023-04" db="EMBL/GenBank/DDBJ databases">
        <title>A long-awaited taxogenomic arrangement of the family Halomonadaceae.</title>
        <authorList>
            <person name="De La Haba R."/>
            <person name="Chuvochina M."/>
            <person name="Wittouck S."/>
            <person name="Arahal D.R."/>
            <person name="Sanchez-Porro C."/>
            <person name="Hugenholtz P."/>
            <person name="Ventosa A."/>
        </authorList>
    </citation>
    <scope>NUCLEOTIDE SEQUENCE [LARGE SCALE GENOMIC DNA]</scope>
    <source>
        <strain evidence="8 9">DSM 21020</strain>
    </source>
</reference>
<dbReference type="CDD" id="cd06142">
    <property type="entry name" value="RNaseD_exo"/>
    <property type="match status" value="1"/>
</dbReference>
<comment type="subcellular location">
    <subcellularLocation>
        <location evidence="6">Cytoplasm</location>
    </subcellularLocation>
</comment>
<dbReference type="InterPro" id="IPR002562">
    <property type="entry name" value="3'-5'_exonuclease_dom"/>
</dbReference>
<dbReference type="SMART" id="SM00474">
    <property type="entry name" value="35EXOc"/>
    <property type="match status" value="1"/>
</dbReference>
<keyword evidence="1 6" id="KW-0963">Cytoplasm</keyword>
<dbReference type="SUPFAM" id="SSF47819">
    <property type="entry name" value="HRDC-like"/>
    <property type="match status" value="2"/>
</dbReference>
<dbReference type="EC" id="3.1.13.5" evidence="6"/>
<evidence type="ECO:0000256" key="2">
    <source>
        <dbReference type="ARBA" id="ARBA00022694"/>
    </source>
</evidence>
<dbReference type="SMART" id="SM00341">
    <property type="entry name" value="HRDC"/>
    <property type="match status" value="1"/>
</dbReference>
<dbReference type="Pfam" id="PF00570">
    <property type="entry name" value="HRDC"/>
    <property type="match status" value="1"/>
</dbReference>
<dbReference type="EMBL" id="JARWAN010000007">
    <property type="protein sequence ID" value="MDR5898569.1"/>
    <property type="molecule type" value="Genomic_DNA"/>
</dbReference>
<dbReference type="InterPro" id="IPR002121">
    <property type="entry name" value="HRDC_dom"/>
</dbReference>
<proteinExistence type="inferred from homology"/>
<dbReference type="HAMAP" id="MF_01899">
    <property type="entry name" value="RNase_D"/>
    <property type="match status" value="1"/>
</dbReference>
<dbReference type="Gene3D" id="3.30.420.10">
    <property type="entry name" value="Ribonuclease H-like superfamily/Ribonuclease H"/>
    <property type="match status" value="1"/>
</dbReference>
<evidence type="ECO:0000256" key="1">
    <source>
        <dbReference type="ARBA" id="ARBA00022490"/>
    </source>
</evidence>
<dbReference type="PROSITE" id="PS50967">
    <property type="entry name" value="HRDC"/>
    <property type="match status" value="1"/>
</dbReference>
<comment type="cofactor">
    <cofactor evidence="6">
        <name>a divalent metal cation</name>
        <dbReference type="ChEBI" id="CHEBI:60240"/>
    </cofactor>
</comment>
<evidence type="ECO:0000256" key="3">
    <source>
        <dbReference type="ARBA" id="ARBA00022722"/>
    </source>
</evidence>
<keyword evidence="9" id="KW-1185">Reference proteome</keyword>
<dbReference type="Pfam" id="PF21293">
    <property type="entry name" value="RNAseD_HRDC_C"/>
    <property type="match status" value="1"/>
</dbReference>
<comment type="function">
    <text evidence="6">Exonuclease involved in the 3' processing of various precursor tRNAs. Initiates hydrolysis at the 3'-terminus of an RNA molecule and releases 5'-mononucleotides.</text>
</comment>
<dbReference type="InterPro" id="IPR051086">
    <property type="entry name" value="RNase_D-like"/>
</dbReference>
<evidence type="ECO:0000256" key="5">
    <source>
        <dbReference type="ARBA" id="ARBA00022839"/>
    </source>
</evidence>
<dbReference type="PANTHER" id="PTHR47649:SF1">
    <property type="entry name" value="RIBONUCLEASE D"/>
    <property type="match status" value="1"/>
</dbReference>
<name>A0ABU1H2X6_9GAMM</name>
<comment type="similarity">
    <text evidence="6">Belongs to the RNase D family.</text>
</comment>
<feature type="domain" description="HRDC" evidence="7">
    <location>
        <begin position="215"/>
        <end position="295"/>
    </location>
</feature>